<keyword evidence="1" id="KW-1133">Transmembrane helix</keyword>
<dbReference type="PANTHER" id="PTHR42083">
    <property type="entry name" value="MARVEL DOMAIN-CONTAINING PROTEIN"/>
    <property type="match status" value="1"/>
</dbReference>
<keyword evidence="1" id="KW-0472">Membrane</keyword>
<evidence type="ECO:0000313" key="3">
    <source>
        <dbReference type="Proteomes" id="UP000800093"/>
    </source>
</evidence>
<dbReference type="AlphaFoldDB" id="A0A9P4N371"/>
<keyword evidence="1" id="KW-0812">Transmembrane</keyword>
<sequence length="164" mass="18899">MKGSGEKPAQSSSINIGTILRLTLRLFQFVMGIVVIGLYAQDLKAARDQGKYVDSKWVWATFVGALSSFLAVVFSLPLIKSWWFFWIDALVWFFWLVVFGIFGKMYIKEDPEGNKGIIRMKRAVWIDLVNLFLWLISACYGAFIFWKARKARSQYTGRAQEHVV</sequence>
<evidence type="ECO:0000313" key="2">
    <source>
        <dbReference type="EMBL" id="KAF2264162.1"/>
    </source>
</evidence>
<dbReference type="OrthoDB" id="5363290at2759"/>
<accession>A0A9P4N371</accession>
<keyword evidence="3" id="KW-1185">Reference proteome</keyword>
<dbReference type="Proteomes" id="UP000800093">
    <property type="component" value="Unassembled WGS sequence"/>
</dbReference>
<evidence type="ECO:0000256" key="1">
    <source>
        <dbReference type="SAM" id="Phobius"/>
    </source>
</evidence>
<feature type="transmembrane region" description="Helical" evidence="1">
    <location>
        <begin position="26"/>
        <end position="45"/>
    </location>
</feature>
<feature type="transmembrane region" description="Helical" evidence="1">
    <location>
        <begin position="57"/>
        <end position="76"/>
    </location>
</feature>
<reference evidence="3" key="1">
    <citation type="journal article" date="2020" name="Stud. Mycol.">
        <title>101 Dothideomycetes genomes: A test case for predicting lifestyles and emergence of pathogens.</title>
        <authorList>
            <person name="Haridas S."/>
            <person name="Albert R."/>
            <person name="Binder M."/>
            <person name="Bloem J."/>
            <person name="LaButti K."/>
            <person name="Salamov A."/>
            <person name="Andreopoulos B."/>
            <person name="Baker S."/>
            <person name="Barry K."/>
            <person name="Bills G."/>
            <person name="Bluhm B."/>
            <person name="Cannon C."/>
            <person name="Castanera R."/>
            <person name="Culley D."/>
            <person name="Daum C."/>
            <person name="Ezra D."/>
            <person name="Gonzalez J."/>
            <person name="Henrissat B."/>
            <person name="Kuo A."/>
            <person name="Liang C."/>
            <person name="Lipzen A."/>
            <person name="Lutzoni F."/>
            <person name="Magnuson J."/>
            <person name="Mondo S."/>
            <person name="Nolan M."/>
            <person name="Ohm R."/>
            <person name="Pangilinan J."/>
            <person name="Park H.-J."/>
            <person name="Ramirez L."/>
            <person name="Alfaro M."/>
            <person name="Sun H."/>
            <person name="Tritt A."/>
            <person name="Yoshinaga Y."/>
            <person name="Zwiers L.-H."/>
            <person name="Turgeon B."/>
            <person name="Goodwin S."/>
            <person name="Spatafora J."/>
            <person name="Crous P."/>
            <person name="Grigoriev I."/>
        </authorList>
    </citation>
    <scope>NUCLEOTIDE SEQUENCE [LARGE SCALE GENOMIC DNA]</scope>
    <source>
        <strain evidence="3">CBS 304.66</strain>
    </source>
</reference>
<organism evidence="2 3">
    <name type="scientific">Lojkania enalia</name>
    <dbReference type="NCBI Taxonomy" id="147567"/>
    <lineage>
        <taxon>Eukaryota</taxon>
        <taxon>Fungi</taxon>
        <taxon>Dikarya</taxon>
        <taxon>Ascomycota</taxon>
        <taxon>Pezizomycotina</taxon>
        <taxon>Dothideomycetes</taxon>
        <taxon>Pleosporomycetidae</taxon>
        <taxon>Pleosporales</taxon>
        <taxon>Pleosporales incertae sedis</taxon>
        <taxon>Lojkania</taxon>
    </lineage>
</organism>
<dbReference type="EMBL" id="ML986618">
    <property type="protein sequence ID" value="KAF2264162.1"/>
    <property type="molecule type" value="Genomic_DNA"/>
</dbReference>
<protein>
    <recommendedName>
        <fullName evidence="4">MARVEL domain-containing protein</fullName>
    </recommendedName>
</protein>
<comment type="caution">
    <text evidence="2">The sequence shown here is derived from an EMBL/GenBank/DDBJ whole genome shotgun (WGS) entry which is preliminary data.</text>
</comment>
<gene>
    <name evidence="2" type="ORF">CC78DRAFT_553644</name>
</gene>
<proteinExistence type="predicted"/>
<dbReference type="PANTHER" id="PTHR42083:SF1">
    <property type="entry name" value="MARVEL DOMAIN-CONTAINING PROTEIN"/>
    <property type="match status" value="1"/>
</dbReference>
<feature type="transmembrane region" description="Helical" evidence="1">
    <location>
        <begin position="123"/>
        <end position="146"/>
    </location>
</feature>
<evidence type="ECO:0008006" key="4">
    <source>
        <dbReference type="Google" id="ProtNLM"/>
    </source>
</evidence>
<name>A0A9P4N371_9PLEO</name>
<feature type="transmembrane region" description="Helical" evidence="1">
    <location>
        <begin position="82"/>
        <end position="102"/>
    </location>
</feature>